<keyword evidence="6 7" id="KW-0472">Membrane</keyword>
<name>A0A371E762_MUCPR</name>
<keyword evidence="5 7" id="KW-1133">Transmembrane helix</keyword>
<dbReference type="AlphaFoldDB" id="A0A371E762"/>
<feature type="non-terminal residue" evidence="10">
    <location>
        <position position="1"/>
    </location>
</feature>
<dbReference type="Pfam" id="PF14416">
    <property type="entry name" value="PMR5N"/>
    <property type="match status" value="1"/>
</dbReference>
<comment type="subcellular location">
    <subcellularLocation>
        <location evidence="1">Membrane</location>
        <topology evidence="1">Single-pass membrane protein</topology>
    </subcellularLocation>
</comment>
<evidence type="ECO:0000256" key="4">
    <source>
        <dbReference type="ARBA" id="ARBA00022968"/>
    </source>
</evidence>
<dbReference type="EMBL" id="QJKJ01015848">
    <property type="protein sequence ID" value="RDX61874.1"/>
    <property type="molecule type" value="Genomic_DNA"/>
</dbReference>
<dbReference type="STRING" id="157652.A0A371E762"/>
<feature type="transmembrane region" description="Helical" evidence="7">
    <location>
        <begin position="79"/>
        <end position="96"/>
    </location>
</feature>
<evidence type="ECO:0000259" key="9">
    <source>
        <dbReference type="Pfam" id="PF14416"/>
    </source>
</evidence>
<sequence length="537" mass="61048">MSLVNQRRHLLIGYLAVTRTGQNQANCVFFIHRRSGSAIVKNSTQPNRVTSNYRRRKRLYGNIDGMKGGNSYSFRGRHICLALVTLVLFTTLLWSWQRNPIIAMTLRSAQEWYRLPSEFSAEAPIDSVGTSTLEKGVAKNGTKIQLDTEDMAAVDSIPAESPETQYNQNVTSSSRSKGRLFLSPVGFSIDWISPFEVCNYAKGKWVADSRRPLYSGFSCKQWLSSMWACRMTQRPDFSFEGYRWQPENCDRQEFERSAFLRKMQDKTIAFIGDSLGRQQFQSLMCMATGGEASPEVVNVGWEYGLVKPRGAIRPDGWAYRFPKTNTTILYYWSASLCDLQPLNITDKQTDVAMHLDRPAAFMSRFLHRFDVLVLNTGHHWNRGKLNANRWVMYVNGKPIEDKKIAEIANAKNLTIYSVARWLDLQLVSHPRLKAFFRTISPRHFFNGDWNTGGSCDNTIPLTNGSEITQEGSIDSTIEGALKGTKIKILDITALSQLRDEAHMSRYTIRGTLNSSDCLHWCLPGIPDTWNELLVAQI</sequence>
<keyword evidence="3 7" id="KW-0812">Transmembrane</keyword>
<evidence type="ECO:0000259" key="8">
    <source>
        <dbReference type="Pfam" id="PF13839"/>
    </source>
</evidence>
<dbReference type="InterPro" id="IPR026057">
    <property type="entry name" value="TBL_C"/>
</dbReference>
<dbReference type="GO" id="GO:0016020">
    <property type="term" value="C:membrane"/>
    <property type="evidence" value="ECO:0007669"/>
    <property type="project" value="UniProtKB-SubCell"/>
</dbReference>
<feature type="domain" description="Trichome birefringence-like N-terminal" evidence="9">
    <location>
        <begin position="197"/>
        <end position="250"/>
    </location>
</feature>
<gene>
    <name evidence="10" type="primary">TBL14</name>
    <name evidence="10" type="ORF">CR513_59853</name>
</gene>
<feature type="domain" description="Trichome birefringence-like C-terminal" evidence="8">
    <location>
        <begin position="253"/>
        <end position="535"/>
    </location>
</feature>
<evidence type="ECO:0000256" key="1">
    <source>
        <dbReference type="ARBA" id="ARBA00004167"/>
    </source>
</evidence>
<dbReference type="GO" id="GO:0010411">
    <property type="term" value="P:xyloglucan metabolic process"/>
    <property type="evidence" value="ECO:0007669"/>
    <property type="project" value="TreeGrafter"/>
</dbReference>
<evidence type="ECO:0000256" key="7">
    <source>
        <dbReference type="SAM" id="Phobius"/>
    </source>
</evidence>
<evidence type="ECO:0000313" key="10">
    <source>
        <dbReference type="EMBL" id="RDX61874.1"/>
    </source>
</evidence>
<keyword evidence="11" id="KW-1185">Reference proteome</keyword>
<keyword evidence="4" id="KW-0735">Signal-anchor</keyword>
<dbReference type="PANTHER" id="PTHR13533">
    <property type="entry name" value="N-ACETYLNEURAMINATE 9-O-ACETYLTRANSFERASE"/>
    <property type="match status" value="1"/>
</dbReference>
<comment type="similarity">
    <text evidence="2">Belongs to the PC-esterase family. TBL subfamily.</text>
</comment>
<dbReference type="GO" id="GO:0009834">
    <property type="term" value="P:plant-type secondary cell wall biogenesis"/>
    <property type="evidence" value="ECO:0007669"/>
    <property type="project" value="TreeGrafter"/>
</dbReference>
<dbReference type="GO" id="GO:0016407">
    <property type="term" value="F:acetyltransferase activity"/>
    <property type="evidence" value="ECO:0007669"/>
    <property type="project" value="TreeGrafter"/>
</dbReference>
<evidence type="ECO:0000256" key="5">
    <source>
        <dbReference type="ARBA" id="ARBA00022989"/>
    </source>
</evidence>
<dbReference type="GO" id="GO:0045492">
    <property type="term" value="P:xylan biosynthetic process"/>
    <property type="evidence" value="ECO:0007669"/>
    <property type="project" value="TreeGrafter"/>
</dbReference>
<dbReference type="OrthoDB" id="630188at2759"/>
<reference evidence="10" key="1">
    <citation type="submission" date="2018-05" db="EMBL/GenBank/DDBJ databases">
        <title>Draft genome of Mucuna pruriens seed.</title>
        <authorList>
            <person name="Nnadi N.E."/>
            <person name="Vos R."/>
            <person name="Hasami M.H."/>
            <person name="Devisetty U.K."/>
            <person name="Aguiy J.C."/>
        </authorList>
    </citation>
    <scope>NUCLEOTIDE SEQUENCE [LARGE SCALE GENOMIC DNA]</scope>
    <source>
        <strain evidence="10">JCA_2017</strain>
    </source>
</reference>
<dbReference type="PANTHER" id="PTHR13533:SF16">
    <property type="entry name" value="PROTEIN TRICHOME BIREFRINGENCE-LIKE 14-RELATED"/>
    <property type="match status" value="1"/>
</dbReference>
<accession>A0A371E762</accession>
<protein>
    <submittedName>
        <fullName evidence="10">Protein trichome birefringence-like 14</fullName>
    </submittedName>
</protein>
<comment type="caution">
    <text evidence="10">The sequence shown here is derived from an EMBL/GenBank/DDBJ whole genome shotgun (WGS) entry which is preliminary data.</text>
</comment>
<evidence type="ECO:0000313" key="11">
    <source>
        <dbReference type="Proteomes" id="UP000257109"/>
    </source>
</evidence>
<evidence type="ECO:0000256" key="6">
    <source>
        <dbReference type="ARBA" id="ARBA00023136"/>
    </source>
</evidence>
<dbReference type="GO" id="GO:0005794">
    <property type="term" value="C:Golgi apparatus"/>
    <property type="evidence" value="ECO:0007669"/>
    <property type="project" value="TreeGrafter"/>
</dbReference>
<evidence type="ECO:0000256" key="3">
    <source>
        <dbReference type="ARBA" id="ARBA00022692"/>
    </source>
</evidence>
<dbReference type="InterPro" id="IPR025846">
    <property type="entry name" value="TBL_N"/>
</dbReference>
<dbReference type="Pfam" id="PF13839">
    <property type="entry name" value="PC-Esterase"/>
    <property type="match status" value="1"/>
</dbReference>
<evidence type="ECO:0000256" key="2">
    <source>
        <dbReference type="ARBA" id="ARBA00007727"/>
    </source>
</evidence>
<dbReference type="Proteomes" id="UP000257109">
    <property type="component" value="Unassembled WGS sequence"/>
</dbReference>
<organism evidence="10 11">
    <name type="scientific">Mucuna pruriens</name>
    <name type="common">Velvet bean</name>
    <name type="synonym">Dolichos pruriens</name>
    <dbReference type="NCBI Taxonomy" id="157652"/>
    <lineage>
        <taxon>Eukaryota</taxon>
        <taxon>Viridiplantae</taxon>
        <taxon>Streptophyta</taxon>
        <taxon>Embryophyta</taxon>
        <taxon>Tracheophyta</taxon>
        <taxon>Spermatophyta</taxon>
        <taxon>Magnoliopsida</taxon>
        <taxon>eudicotyledons</taxon>
        <taxon>Gunneridae</taxon>
        <taxon>Pentapetalae</taxon>
        <taxon>rosids</taxon>
        <taxon>fabids</taxon>
        <taxon>Fabales</taxon>
        <taxon>Fabaceae</taxon>
        <taxon>Papilionoideae</taxon>
        <taxon>50 kb inversion clade</taxon>
        <taxon>NPAAA clade</taxon>
        <taxon>indigoferoid/millettioid clade</taxon>
        <taxon>Phaseoleae</taxon>
        <taxon>Mucuna</taxon>
    </lineage>
</organism>
<proteinExistence type="inferred from homology"/>